<dbReference type="Pfam" id="PF12318">
    <property type="entry name" value="FAD-SLDH"/>
    <property type="match status" value="1"/>
</dbReference>
<comment type="caution">
    <text evidence="1">The sequence shown here is derived from an EMBL/GenBank/DDBJ whole genome shotgun (WGS) entry which is preliminary data.</text>
</comment>
<dbReference type="RefSeq" id="WP_084879254.1">
    <property type="nucleotide sequence ID" value="NZ_JAGGMY010000002.1"/>
</dbReference>
<evidence type="ECO:0000313" key="1">
    <source>
        <dbReference type="EMBL" id="ORM89535.1"/>
    </source>
</evidence>
<evidence type="ECO:0008006" key="3">
    <source>
        <dbReference type="Google" id="ProtNLM"/>
    </source>
</evidence>
<name>A0A1X1EKS8_PANCY</name>
<dbReference type="AlphaFoldDB" id="A0A1X1EKS8"/>
<reference evidence="1 2" key="1">
    <citation type="journal article" date="2017" name="Antonie Van Leeuwenhoek">
        <title>Phylogenomic resolution of the bacterial genus Pantoea and its relationship with Erwinia and Tatumella.</title>
        <authorList>
            <person name="Palmer M."/>
            <person name="Steenkamp E.T."/>
            <person name="Coetzee M.P."/>
            <person name="Chan W.Y."/>
            <person name="van Zyl E."/>
            <person name="De Maayer P."/>
            <person name="Coutinho T.A."/>
            <person name="Blom J."/>
            <person name="Smits T.H."/>
            <person name="Duffy B."/>
            <person name="Venter S.N."/>
        </authorList>
    </citation>
    <scope>NUCLEOTIDE SEQUENCE [LARGE SCALE GENOMIC DNA]</scope>
    <source>
        <strain evidence="1 2">LMG 2657</strain>
    </source>
</reference>
<evidence type="ECO:0000313" key="2">
    <source>
        <dbReference type="Proteomes" id="UP000193749"/>
    </source>
</evidence>
<accession>A0A1X1EKS8</accession>
<protein>
    <recommendedName>
        <fullName evidence="3">Sorbitol dehydrogenase</fullName>
    </recommendedName>
</protein>
<sequence length="169" mass="17982">MFEQSGGVSRRHLLQGMGVLAAAAVIPVFPSYASASPDDDFTKISTLLTGKAQLPENFTRVLLSSFSRIDSNFSSKVSKLQQWIEQQSLSASEISSKLAADPSVADLAHLPADILTGWYLGIVGKGDQAVCVAYVEAFSNQVVADVLRPPTYAYGAYGSWAAKPPLTIG</sequence>
<dbReference type="Proteomes" id="UP000193749">
    <property type="component" value="Unassembled WGS sequence"/>
</dbReference>
<dbReference type="EMBL" id="MLJI01000002">
    <property type="protein sequence ID" value="ORM89535.1"/>
    <property type="molecule type" value="Genomic_DNA"/>
</dbReference>
<dbReference type="PROSITE" id="PS51318">
    <property type="entry name" value="TAT"/>
    <property type="match status" value="1"/>
</dbReference>
<gene>
    <name evidence="1" type="ORF">HA50_23230</name>
</gene>
<dbReference type="InterPro" id="IPR024651">
    <property type="entry name" value="FAD-SLDH_ssu"/>
</dbReference>
<keyword evidence="2" id="KW-1185">Reference proteome</keyword>
<dbReference type="STRING" id="55209.HA50_23230"/>
<dbReference type="InterPro" id="IPR006311">
    <property type="entry name" value="TAT_signal"/>
</dbReference>
<proteinExistence type="predicted"/>
<dbReference type="OrthoDB" id="8635030at2"/>
<organism evidence="1 2">
    <name type="scientific">Pantoea cypripedii</name>
    <name type="common">Pectobacterium cypripedii</name>
    <name type="synonym">Erwinia cypripedii</name>
    <dbReference type="NCBI Taxonomy" id="55209"/>
    <lineage>
        <taxon>Bacteria</taxon>
        <taxon>Pseudomonadati</taxon>
        <taxon>Pseudomonadota</taxon>
        <taxon>Gammaproteobacteria</taxon>
        <taxon>Enterobacterales</taxon>
        <taxon>Erwiniaceae</taxon>
        <taxon>Pantoea</taxon>
    </lineage>
</organism>